<keyword evidence="4" id="KW-0479">Metal-binding</keyword>
<accession>A0A318G440</accession>
<dbReference type="Pfam" id="PF04055">
    <property type="entry name" value="Radical_SAM"/>
    <property type="match status" value="1"/>
</dbReference>
<comment type="similarity">
    <text evidence="7">Belongs to the radical SAM superfamily. Anaerobic sulfatase-maturating enzyme family.</text>
</comment>
<gene>
    <name evidence="10" type="ORF">DET57_101136</name>
</gene>
<dbReference type="NCBIfam" id="TIGR03942">
    <property type="entry name" value="sulfatase_rSAM"/>
    <property type="match status" value="1"/>
</dbReference>
<evidence type="ECO:0008006" key="12">
    <source>
        <dbReference type="Google" id="ProtNLM"/>
    </source>
</evidence>
<dbReference type="SFLD" id="SFLDG01067">
    <property type="entry name" value="SPASM/twitch_domain_containing"/>
    <property type="match status" value="1"/>
</dbReference>
<dbReference type="PANTHER" id="PTHR43273">
    <property type="entry name" value="ANAEROBIC SULFATASE-MATURATING ENZYME HOMOLOG ASLB-RELATED"/>
    <property type="match status" value="1"/>
</dbReference>
<dbReference type="SFLD" id="SFLDG01384">
    <property type="entry name" value="thioether_bond_formation_requi"/>
    <property type="match status" value="1"/>
</dbReference>
<comment type="cofactor">
    <cofactor evidence="1">
        <name>[4Fe-4S] cluster</name>
        <dbReference type="ChEBI" id="CHEBI:49883"/>
    </cofactor>
</comment>
<dbReference type="InterPro" id="IPR023867">
    <property type="entry name" value="Sulphatase_maturase_rSAM"/>
</dbReference>
<evidence type="ECO:0000259" key="8">
    <source>
        <dbReference type="Pfam" id="PF04055"/>
    </source>
</evidence>
<evidence type="ECO:0000313" key="10">
    <source>
        <dbReference type="EMBL" id="PXW49438.1"/>
    </source>
</evidence>
<evidence type="ECO:0000256" key="3">
    <source>
        <dbReference type="ARBA" id="ARBA00022691"/>
    </source>
</evidence>
<reference evidence="10 11" key="1">
    <citation type="submission" date="2018-05" db="EMBL/GenBank/DDBJ databases">
        <title>Freshwater and sediment microbial communities from various areas in North America, analyzing microbe dynamics in response to fracking.</title>
        <authorList>
            <person name="Lamendella R."/>
        </authorList>
    </citation>
    <scope>NUCLEOTIDE SEQUENCE [LARGE SCALE GENOMIC DNA]</scope>
    <source>
        <strain evidence="10 11">67</strain>
    </source>
</reference>
<dbReference type="SFLD" id="SFLDF00285">
    <property type="entry name" value="anaerobic_Ser-type_sulfatase-m"/>
    <property type="match status" value="1"/>
</dbReference>
<dbReference type="EMBL" id="QJJG01000001">
    <property type="protein sequence ID" value="PXW49438.1"/>
    <property type="molecule type" value="Genomic_DNA"/>
</dbReference>
<keyword evidence="2" id="KW-0004">4Fe-4S</keyword>
<dbReference type="CDD" id="cd01335">
    <property type="entry name" value="Radical_SAM"/>
    <property type="match status" value="1"/>
</dbReference>
<keyword evidence="6" id="KW-0411">Iron-sulfur</keyword>
<sequence>MSQNISTRAFHAMAKPSGSDCNLNCAYCFYLEKHALYDDILQPRMNDAMLEHYVRDYIASCDPESEVAFTWQGGEPTLLGLDFYRRAVALQVQYGAGRQISNSFQTNGVLLDDEWCEFFVRHNFLIGLSLDGPEDIHNEYRLTKGGRPTHKLVMRALARLQQHGVQYNVLACVNRHSARQPEKVYEFLVASGIEFIQFIPVVERLADASAQQSGLTLRSPGETCGTMTSWSVQPENYGTFLCDIFDRWVKRDVGKVYVMNIEWAFANFVGAPGAVCHHKPTCGRSVVVEHNGDVYACDHYVYPQYHLGNICEQTFAAMLDSAKQADFGKDKHATLPNQCRQCSVLKACWGGCPKHRFALTEEGKPGLNYLCAGFRRYFQHLPPYLKAMTDLMAMGRPASDIMHAHLHHRRTEK</sequence>
<dbReference type="Pfam" id="PF13186">
    <property type="entry name" value="SPASM"/>
    <property type="match status" value="1"/>
</dbReference>
<dbReference type="NCBIfam" id="TIGR04085">
    <property type="entry name" value="rSAM_more_4Fe4S"/>
    <property type="match status" value="1"/>
</dbReference>
<dbReference type="SFLD" id="SFLDG01072">
    <property type="entry name" value="dehydrogenase_like"/>
    <property type="match status" value="1"/>
</dbReference>
<dbReference type="CDD" id="cd21120">
    <property type="entry name" value="SPASM_anSME"/>
    <property type="match status" value="1"/>
</dbReference>
<protein>
    <recommendedName>
        <fullName evidence="12">Anaerobic sulfatase maturase</fullName>
    </recommendedName>
</protein>
<comment type="caution">
    <text evidence="10">The sequence shown here is derived from an EMBL/GenBank/DDBJ whole genome shotgun (WGS) entry which is preliminary data.</text>
</comment>
<dbReference type="GO" id="GO:0016491">
    <property type="term" value="F:oxidoreductase activity"/>
    <property type="evidence" value="ECO:0007669"/>
    <property type="project" value="InterPro"/>
</dbReference>
<dbReference type="InterPro" id="IPR058240">
    <property type="entry name" value="rSAM_sf"/>
</dbReference>
<dbReference type="SFLD" id="SFLDG01386">
    <property type="entry name" value="main_SPASM_domain-containing"/>
    <property type="match status" value="1"/>
</dbReference>
<dbReference type="GO" id="GO:0051539">
    <property type="term" value="F:4 iron, 4 sulfur cluster binding"/>
    <property type="evidence" value="ECO:0007669"/>
    <property type="project" value="UniProtKB-KW"/>
</dbReference>
<evidence type="ECO:0000256" key="2">
    <source>
        <dbReference type="ARBA" id="ARBA00022485"/>
    </source>
</evidence>
<dbReference type="Proteomes" id="UP000247485">
    <property type="component" value="Unassembled WGS sequence"/>
</dbReference>
<feature type="domain" description="4Fe4S-binding SPASM" evidence="9">
    <location>
        <begin position="283"/>
        <end position="342"/>
    </location>
</feature>
<dbReference type="RefSeq" id="WP_110272163.1">
    <property type="nucleotide sequence ID" value="NZ_QJJG01000001.1"/>
</dbReference>
<keyword evidence="5" id="KW-0408">Iron</keyword>
<dbReference type="SUPFAM" id="SSF102114">
    <property type="entry name" value="Radical SAM enzymes"/>
    <property type="match status" value="1"/>
</dbReference>
<dbReference type="PANTHER" id="PTHR43273:SF3">
    <property type="entry name" value="ANAEROBIC SULFATASE-MATURATING ENZYME HOMOLOG ASLB-RELATED"/>
    <property type="match status" value="1"/>
</dbReference>
<keyword evidence="3" id="KW-0949">S-adenosyl-L-methionine</keyword>
<evidence type="ECO:0000259" key="9">
    <source>
        <dbReference type="Pfam" id="PF13186"/>
    </source>
</evidence>
<evidence type="ECO:0000313" key="11">
    <source>
        <dbReference type="Proteomes" id="UP000247485"/>
    </source>
</evidence>
<evidence type="ECO:0000256" key="7">
    <source>
        <dbReference type="ARBA" id="ARBA00023601"/>
    </source>
</evidence>
<dbReference type="InterPro" id="IPR007197">
    <property type="entry name" value="rSAM"/>
</dbReference>
<dbReference type="InterPro" id="IPR013785">
    <property type="entry name" value="Aldolase_TIM"/>
</dbReference>
<name>A0A318G440_KLEOX</name>
<evidence type="ECO:0000256" key="1">
    <source>
        <dbReference type="ARBA" id="ARBA00001966"/>
    </source>
</evidence>
<proteinExistence type="inferred from homology"/>
<dbReference type="AlphaFoldDB" id="A0A318G440"/>
<evidence type="ECO:0000256" key="6">
    <source>
        <dbReference type="ARBA" id="ARBA00023014"/>
    </source>
</evidence>
<organism evidence="10 11">
    <name type="scientific">Klebsiella oxytoca</name>
    <dbReference type="NCBI Taxonomy" id="571"/>
    <lineage>
        <taxon>Bacteria</taxon>
        <taxon>Pseudomonadati</taxon>
        <taxon>Pseudomonadota</taxon>
        <taxon>Gammaproteobacteria</taxon>
        <taxon>Enterobacterales</taxon>
        <taxon>Enterobacteriaceae</taxon>
        <taxon>Klebsiella/Raoultella group</taxon>
        <taxon>Klebsiella</taxon>
    </lineage>
</organism>
<dbReference type="InterPro" id="IPR034491">
    <property type="entry name" value="Anaerob_Ser_sulfatase-maturase"/>
</dbReference>
<dbReference type="GO" id="GO:0046872">
    <property type="term" value="F:metal ion binding"/>
    <property type="evidence" value="ECO:0007669"/>
    <property type="project" value="UniProtKB-KW"/>
</dbReference>
<feature type="domain" description="Radical SAM core" evidence="8">
    <location>
        <begin position="19"/>
        <end position="188"/>
    </location>
</feature>
<dbReference type="Gene3D" id="3.20.20.70">
    <property type="entry name" value="Aldolase class I"/>
    <property type="match status" value="1"/>
</dbReference>
<dbReference type="SFLD" id="SFLDS00029">
    <property type="entry name" value="Radical_SAM"/>
    <property type="match status" value="1"/>
</dbReference>
<dbReference type="InterPro" id="IPR023885">
    <property type="entry name" value="4Fe4S-binding_SPASM_dom"/>
</dbReference>
<evidence type="ECO:0000256" key="4">
    <source>
        <dbReference type="ARBA" id="ARBA00022723"/>
    </source>
</evidence>
<evidence type="ECO:0000256" key="5">
    <source>
        <dbReference type="ARBA" id="ARBA00023004"/>
    </source>
</evidence>
<dbReference type="InterPro" id="IPR047207">
    <property type="entry name" value="SPASM_anSME"/>
</dbReference>